<name>A0AA40AZJ1_9PEZI</name>
<gene>
    <name evidence="2" type="ORF">B0H67DRAFT_483178</name>
</gene>
<feature type="compositionally biased region" description="Pro residues" evidence="1">
    <location>
        <begin position="627"/>
        <end position="640"/>
    </location>
</feature>
<evidence type="ECO:0000256" key="1">
    <source>
        <dbReference type="SAM" id="MobiDB-lite"/>
    </source>
</evidence>
<dbReference type="Proteomes" id="UP001172102">
    <property type="component" value="Unassembled WGS sequence"/>
</dbReference>
<keyword evidence="3" id="KW-1185">Reference proteome</keyword>
<dbReference type="AlphaFoldDB" id="A0AA40AZJ1"/>
<organism evidence="2 3">
    <name type="scientific">Lasiosphaeris hirsuta</name>
    <dbReference type="NCBI Taxonomy" id="260670"/>
    <lineage>
        <taxon>Eukaryota</taxon>
        <taxon>Fungi</taxon>
        <taxon>Dikarya</taxon>
        <taxon>Ascomycota</taxon>
        <taxon>Pezizomycotina</taxon>
        <taxon>Sordariomycetes</taxon>
        <taxon>Sordariomycetidae</taxon>
        <taxon>Sordariales</taxon>
        <taxon>Lasiosphaeriaceae</taxon>
        <taxon>Lasiosphaeris</taxon>
    </lineage>
</organism>
<sequence>MSEVKVNSAQQALLELGVGIGDVASIFAHGRRNGNWWTAVSNDKALLTLLNGTESSVVQRRGILDLVDFNKAWRSHLWLLSNGRPLKIWEPDAKKVLKNPNDLLHVSPDQETANGIFYAVLKALFDLGPVGEDVLRAHYGSHISGWRSTARVRGVSHYAEQNKLVLIQNGVVLNGHMNCAPTHLTQFLVWMLGTTKPSFETYSADIGGIAKVLRNLGLNIGFGEPNGAACCLVVYQEPRLRDGVARLGNSAKLIQRSRSVTVSLLVPWETIKGFPVDFGAQNLCQAAWKIGQRVAKHVGLGVCKPTEPGKAIEYAFYDEGNTVTRTTLALSSIANNYSLAKNQQFLDGLCECHHHATGISFEDINNGIFKDISAPQMMDLRHVSAFCAFQAYLMGYYYEIFGRLVDTSTLKLQVVEGAWGFRTEFLHQYIRFVFLKEATSPPGNEPGVKIFSKHHVFSVLSLLFMGCLQDVPELITSRGRFLPPDCVGIVSKRCLLTNSLVGKCSSPRDIAGFTLVDADVSGLPQDCIGLVKSEKPKHTHSISHMNPWIASGAPHNNLKQKGPDKDVTFTIEPDWDHNPSSAVVCVRYNGRRITSISPIANDGLFCSSFVPPQARTPEPQDDQMPAQPGPHPDPLPPPEPGLHEAIELDLPGMMENKGMLPRPQKQIPVLVQALDRPRLRYTAAALYFNAPEEVITCRVASECVRRAQDAAALEGENGEVVIVAATTYDARDVPVTLRYPPVVGPKAIMDVYPIKGPSRY</sequence>
<protein>
    <submittedName>
        <fullName evidence="2">Uncharacterized protein</fullName>
    </submittedName>
</protein>
<dbReference type="EMBL" id="JAUKUA010000002">
    <property type="protein sequence ID" value="KAK0724853.1"/>
    <property type="molecule type" value="Genomic_DNA"/>
</dbReference>
<comment type="caution">
    <text evidence="2">The sequence shown here is derived from an EMBL/GenBank/DDBJ whole genome shotgun (WGS) entry which is preliminary data.</text>
</comment>
<accession>A0AA40AZJ1</accession>
<evidence type="ECO:0000313" key="3">
    <source>
        <dbReference type="Proteomes" id="UP001172102"/>
    </source>
</evidence>
<proteinExistence type="predicted"/>
<reference evidence="2" key="1">
    <citation type="submission" date="2023-06" db="EMBL/GenBank/DDBJ databases">
        <title>Genome-scale phylogeny and comparative genomics of the fungal order Sordariales.</title>
        <authorList>
            <consortium name="Lawrence Berkeley National Laboratory"/>
            <person name="Hensen N."/>
            <person name="Bonometti L."/>
            <person name="Westerberg I."/>
            <person name="Brannstrom I.O."/>
            <person name="Guillou S."/>
            <person name="Cros-Aarteil S."/>
            <person name="Calhoun S."/>
            <person name="Haridas S."/>
            <person name="Kuo A."/>
            <person name="Mondo S."/>
            <person name="Pangilinan J."/>
            <person name="Riley R."/>
            <person name="Labutti K."/>
            <person name="Andreopoulos B."/>
            <person name="Lipzen A."/>
            <person name="Chen C."/>
            <person name="Yanf M."/>
            <person name="Daum C."/>
            <person name="Ng V."/>
            <person name="Clum A."/>
            <person name="Steindorff A."/>
            <person name="Ohm R."/>
            <person name="Martin F."/>
            <person name="Silar P."/>
            <person name="Natvig D."/>
            <person name="Lalanne C."/>
            <person name="Gautier V."/>
            <person name="Ament-Velasquez S.L."/>
            <person name="Kruys A."/>
            <person name="Hutchinson M.I."/>
            <person name="Powell A.J."/>
            <person name="Barry K."/>
            <person name="Miller A.N."/>
            <person name="Grigoriev I.V."/>
            <person name="Debuchy R."/>
            <person name="Gladieux P."/>
            <person name="Thoren M.H."/>
            <person name="Johannesson H."/>
        </authorList>
    </citation>
    <scope>NUCLEOTIDE SEQUENCE</scope>
    <source>
        <strain evidence="2">SMH4607-1</strain>
    </source>
</reference>
<evidence type="ECO:0000313" key="2">
    <source>
        <dbReference type="EMBL" id="KAK0724853.1"/>
    </source>
</evidence>
<feature type="region of interest" description="Disordered" evidence="1">
    <location>
        <begin position="608"/>
        <end position="642"/>
    </location>
</feature>